<dbReference type="RefSeq" id="WP_083113318.1">
    <property type="nucleotide sequence ID" value="NZ_JACKTS010000060.1"/>
</dbReference>
<keyword evidence="7" id="KW-1185">Reference proteome</keyword>
<evidence type="ECO:0000256" key="5">
    <source>
        <dbReference type="SAM" id="Phobius"/>
    </source>
</evidence>
<protein>
    <recommendedName>
        <fullName evidence="8">DoxX family protein</fullName>
    </recommendedName>
</protein>
<evidence type="ECO:0000256" key="2">
    <source>
        <dbReference type="ARBA" id="ARBA00022692"/>
    </source>
</evidence>
<evidence type="ECO:0000313" key="6">
    <source>
        <dbReference type="EMBL" id="ORA21762.1"/>
    </source>
</evidence>
<evidence type="ECO:0000256" key="3">
    <source>
        <dbReference type="ARBA" id="ARBA00022989"/>
    </source>
</evidence>
<keyword evidence="2 5" id="KW-0812">Transmembrane</keyword>
<evidence type="ECO:0000313" key="7">
    <source>
        <dbReference type="Proteomes" id="UP000192284"/>
    </source>
</evidence>
<dbReference type="Pfam" id="PF13564">
    <property type="entry name" value="DoxX_2"/>
    <property type="match status" value="1"/>
</dbReference>
<accession>A0A1W9ZVF2</accession>
<sequence length="119" mass="11950">MTLSNATYLAVVVTTAIVTAGIAVPDLIPAEFVLANSARVNVPRSWLPTLAVLKLAGAGGLVVGLLGLSGIGIAAATGLVLYFIGAVIAHVRAGVFSNIAFPGGYLLLSIASLALMVLH</sequence>
<organism evidence="6 7">
    <name type="scientific">Mycobacterium angelicum</name>
    <dbReference type="NCBI Taxonomy" id="470074"/>
    <lineage>
        <taxon>Bacteria</taxon>
        <taxon>Bacillati</taxon>
        <taxon>Actinomycetota</taxon>
        <taxon>Actinomycetes</taxon>
        <taxon>Mycobacteriales</taxon>
        <taxon>Mycobacteriaceae</taxon>
        <taxon>Mycobacterium</taxon>
    </lineage>
</organism>
<evidence type="ECO:0008006" key="8">
    <source>
        <dbReference type="Google" id="ProtNLM"/>
    </source>
</evidence>
<dbReference type="InterPro" id="IPR032808">
    <property type="entry name" value="DoxX"/>
</dbReference>
<keyword evidence="3 5" id="KW-1133">Transmembrane helix</keyword>
<proteinExistence type="predicted"/>
<keyword evidence="4 5" id="KW-0472">Membrane</keyword>
<evidence type="ECO:0000256" key="1">
    <source>
        <dbReference type="ARBA" id="ARBA00004141"/>
    </source>
</evidence>
<gene>
    <name evidence="6" type="ORF">BST12_11810</name>
</gene>
<evidence type="ECO:0000256" key="4">
    <source>
        <dbReference type="ARBA" id="ARBA00023136"/>
    </source>
</evidence>
<comment type="caution">
    <text evidence="6">The sequence shown here is derived from an EMBL/GenBank/DDBJ whole genome shotgun (WGS) entry which is preliminary data.</text>
</comment>
<dbReference type="GO" id="GO:0016020">
    <property type="term" value="C:membrane"/>
    <property type="evidence" value="ECO:0007669"/>
    <property type="project" value="UniProtKB-SubCell"/>
</dbReference>
<feature type="transmembrane region" description="Helical" evidence="5">
    <location>
        <begin position="7"/>
        <end position="25"/>
    </location>
</feature>
<dbReference type="AlphaFoldDB" id="A0A1W9ZVF2"/>
<name>A0A1W9ZVF2_MYCAN</name>
<reference evidence="6 7" key="1">
    <citation type="submission" date="2017-02" db="EMBL/GenBank/DDBJ databases">
        <title>The new phylogeny of genus Mycobacterium.</title>
        <authorList>
            <person name="Tortoli E."/>
            <person name="Trovato A."/>
            <person name="Cirillo D.M."/>
        </authorList>
    </citation>
    <scope>NUCLEOTIDE SEQUENCE [LARGE SCALE GENOMIC DNA]</scope>
    <source>
        <strain evidence="6 7">DSM 45057</strain>
    </source>
</reference>
<dbReference type="EMBL" id="MVHE01000013">
    <property type="protein sequence ID" value="ORA21762.1"/>
    <property type="molecule type" value="Genomic_DNA"/>
</dbReference>
<comment type="subcellular location">
    <subcellularLocation>
        <location evidence="1">Membrane</location>
        <topology evidence="1">Multi-pass membrane protein</topology>
    </subcellularLocation>
</comment>
<dbReference type="Proteomes" id="UP000192284">
    <property type="component" value="Unassembled WGS sequence"/>
</dbReference>
<feature type="transmembrane region" description="Helical" evidence="5">
    <location>
        <begin position="99"/>
        <end position="118"/>
    </location>
</feature>
<dbReference type="OrthoDB" id="4337053at2"/>